<dbReference type="InterPro" id="IPR025485">
    <property type="entry name" value="DUF4377"/>
</dbReference>
<dbReference type="KEGG" id="nah:F5544_07850"/>
<evidence type="ECO:0000313" key="4">
    <source>
        <dbReference type="Proteomes" id="UP000503540"/>
    </source>
</evidence>
<protein>
    <submittedName>
        <fullName evidence="3">DUF4377 domain-containing protein</fullName>
    </submittedName>
</protein>
<organism evidence="3 4">
    <name type="scientific">Nocardia arthritidis</name>
    <dbReference type="NCBI Taxonomy" id="228602"/>
    <lineage>
        <taxon>Bacteria</taxon>
        <taxon>Bacillati</taxon>
        <taxon>Actinomycetota</taxon>
        <taxon>Actinomycetes</taxon>
        <taxon>Mycobacteriales</taxon>
        <taxon>Nocardiaceae</taxon>
        <taxon>Nocardia</taxon>
    </lineage>
</organism>
<dbReference type="Pfam" id="PF14302">
    <property type="entry name" value="DUF4377"/>
    <property type="match status" value="1"/>
</dbReference>
<dbReference type="AlphaFoldDB" id="A0A6G9Y8D0"/>
<name>A0A6G9Y8D0_9NOCA</name>
<keyword evidence="4" id="KW-1185">Reference proteome</keyword>
<evidence type="ECO:0000256" key="1">
    <source>
        <dbReference type="SAM" id="SignalP"/>
    </source>
</evidence>
<keyword evidence="1" id="KW-0732">Signal</keyword>
<dbReference type="Proteomes" id="UP000503540">
    <property type="component" value="Chromosome"/>
</dbReference>
<feature type="signal peptide" evidence="1">
    <location>
        <begin position="1"/>
        <end position="27"/>
    </location>
</feature>
<proteinExistence type="predicted"/>
<sequence length="128" mass="13950">MLRAMQLCRGRAVLAGLTLAVALTACGSERKAEPPAAPTTSAVRSKVIDLWVAGETKPCQGVAPMTCLQVKRNPDSEWELFYDRIAGFDYEPGYIYQLKVEETPVANPPADASSVTLRLVDVVRKDKV</sequence>
<feature type="chain" id="PRO_5038774311" evidence="1">
    <location>
        <begin position="28"/>
        <end position="128"/>
    </location>
</feature>
<gene>
    <name evidence="3" type="ORF">F5544_07850</name>
</gene>
<evidence type="ECO:0000313" key="3">
    <source>
        <dbReference type="EMBL" id="QIS09472.1"/>
    </source>
</evidence>
<accession>A0A6G9Y8D0</accession>
<dbReference type="PROSITE" id="PS51257">
    <property type="entry name" value="PROKAR_LIPOPROTEIN"/>
    <property type="match status" value="1"/>
</dbReference>
<feature type="domain" description="DUF4377" evidence="2">
    <location>
        <begin position="51"/>
        <end position="125"/>
    </location>
</feature>
<evidence type="ECO:0000259" key="2">
    <source>
        <dbReference type="Pfam" id="PF14302"/>
    </source>
</evidence>
<dbReference type="EMBL" id="CP046172">
    <property type="protein sequence ID" value="QIS09472.1"/>
    <property type="molecule type" value="Genomic_DNA"/>
</dbReference>
<reference evidence="3 4" key="1">
    <citation type="journal article" date="2019" name="ACS Chem. Biol.">
        <title>Identification and Mobilization of a Cryptic Antibiotic Biosynthesis Gene Locus from a Human-Pathogenic Nocardia Isolate.</title>
        <authorList>
            <person name="Herisse M."/>
            <person name="Ishida K."/>
            <person name="Porter J.L."/>
            <person name="Howden B."/>
            <person name="Hertweck C."/>
            <person name="Stinear T.P."/>
            <person name="Pidot S.J."/>
        </authorList>
    </citation>
    <scope>NUCLEOTIDE SEQUENCE [LARGE SCALE GENOMIC DNA]</scope>
    <source>
        <strain evidence="3 4">AUSMDU00012717</strain>
    </source>
</reference>